<name>A0A081C3A3_VECG1</name>
<evidence type="ECO:0000313" key="1">
    <source>
        <dbReference type="EMBL" id="GAK59058.1"/>
    </source>
</evidence>
<gene>
    <name evidence="1" type="ORF">U27_06034</name>
</gene>
<organism evidence="1">
    <name type="scientific">Vecturithrix granuli</name>
    <dbReference type="NCBI Taxonomy" id="1499967"/>
    <lineage>
        <taxon>Bacteria</taxon>
        <taxon>Candidatus Moduliflexota</taxon>
        <taxon>Candidatus Vecturitrichia</taxon>
        <taxon>Candidatus Vecturitrichales</taxon>
        <taxon>Candidatus Vecturitrichaceae</taxon>
        <taxon>Candidatus Vecturithrix</taxon>
    </lineage>
</organism>
<sequence>MIEMLEETVFQKPVEVLIIFPKPEKHITKLRGLCQNAVIDYDRIEADLKALSRQCE</sequence>
<keyword evidence="2" id="KW-1185">Reference proteome</keyword>
<accession>A0A081C3A3</accession>
<reference evidence="1" key="1">
    <citation type="journal article" date="2015" name="PeerJ">
        <title>First genomic representation of candidate bacterial phylum KSB3 points to enhanced environmental sensing as a trigger of wastewater bulking.</title>
        <authorList>
            <person name="Sekiguchi Y."/>
            <person name="Ohashi A."/>
            <person name="Parks D.H."/>
            <person name="Yamauchi T."/>
            <person name="Tyson G.W."/>
            <person name="Hugenholtz P."/>
        </authorList>
    </citation>
    <scope>NUCLEOTIDE SEQUENCE [LARGE SCALE GENOMIC DNA]</scope>
</reference>
<proteinExistence type="predicted"/>
<dbReference type="EMBL" id="DF820469">
    <property type="protein sequence ID" value="GAK59058.1"/>
    <property type="molecule type" value="Genomic_DNA"/>
</dbReference>
<protein>
    <submittedName>
        <fullName evidence="1">Uncharacterized protein</fullName>
    </submittedName>
</protein>
<dbReference type="HOGENOM" id="CLU_196543_0_0_0"/>
<dbReference type="AlphaFoldDB" id="A0A081C3A3"/>
<evidence type="ECO:0000313" key="2">
    <source>
        <dbReference type="Proteomes" id="UP000030661"/>
    </source>
</evidence>
<dbReference type="Proteomes" id="UP000030661">
    <property type="component" value="Unassembled WGS sequence"/>
</dbReference>